<dbReference type="InterPro" id="IPR035987">
    <property type="entry name" value="Ribosomal_uS8_sf"/>
</dbReference>
<evidence type="ECO:0000256" key="5">
    <source>
        <dbReference type="SAM" id="MobiDB-lite"/>
    </source>
</evidence>
<feature type="domain" description="ZF-HD dimerization-type" evidence="6">
    <location>
        <begin position="68"/>
        <end position="121"/>
    </location>
</feature>
<protein>
    <recommendedName>
        <fullName evidence="6">ZF-HD dimerization-type domain-containing protein</fullName>
    </recommendedName>
</protein>
<dbReference type="AlphaFoldDB" id="A0A9Q0FYN7"/>
<dbReference type="GO" id="GO:0005840">
    <property type="term" value="C:ribosome"/>
    <property type="evidence" value="ECO:0007669"/>
    <property type="project" value="UniProtKB-KW"/>
</dbReference>
<dbReference type="PROSITE" id="PS00053">
    <property type="entry name" value="RIBOSOMAL_S8"/>
    <property type="match status" value="1"/>
</dbReference>
<dbReference type="InterPro" id="IPR000630">
    <property type="entry name" value="Ribosomal_uS8"/>
</dbReference>
<dbReference type="Pfam" id="PF00410">
    <property type="entry name" value="Ribosomal_S8"/>
    <property type="match status" value="1"/>
</dbReference>
<evidence type="ECO:0000256" key="4">
    <source>
        <dbReference type="RuleBase" id="RU003660"/>
    </source>
</evidence>
<evidence type="ECO:0000256" key="2">
    <source>
        <dbReference type="ARBA" id="ARBA00022980"/>
    </source>
</evidence>
<dbReference type="InterPro" id="IPR047863">
    <property type="entry name" value="Ribosomal_uS8_CS"/>
</dbReference>
<feature type="region of interest" description="Disordered" evidence="5">
    <location>
        <begin position="123"/>
        <end position="167"/>
    </location>
</feature>
<keyword evidence="2 4" id="KW-0689">Ribosomal protein</keyword>
<keyword evidence="8" id="KW-1185">Reference proteome</keyword>
<sequence length="537" mass="58608">MDLTTSPRSPLSHDSDTDTTEIPLQTHLNKALSLTNGSAFKPHHHYLPYMPPILPPPQQHHHQVGASYKECLKNHAASLGGLALDGCGEFIPRHSTTTPFDPTTSFTCDACGCHRNFHRRVEPTATGTNEPPAAVPPPPPLLHWTTSPSPESTSPGPASPTPPCFHSSPASRALLALATGPSLPSDPTHLAQHHPSLNPPGRKRSRTKFTPEQKQRMYGFAEKMGWRLHRGGTNEKAMVEFCSEVGVNRGVFKVWMHNNRHRILKGTGNIPPHGNNTNIVVKNEVLDDEGRVDTYFESKSSPSYGIGGAAAVVASLQQSKVSRVQSKMGTQKAVVDSGECRVAVREDPSIDGGVGLVAVVGCGERDLSASSLGFDLCFNAHGERMVRVSVLNDALKCMYNAEKRGKRQALIRPSSKVIIKFLLVMQKHGYIGEFEYVDDHRAGKIVVELNGRLNKCGVISPRFDVGVKEIEGWTARLLPSRQVARSASLVTYSCPLMLFLLPCLQFGYIVLTTSAGIMDHEEARRKNVGGKVLGFFY</sequence>
<dbReference type="InterPro" id="IPR006455">
    <property type="entry name" value="Homeodomain_ZF_HD"/>
</dbReference>
<dbReference type="Gene3D" id="3.30.1370.30">
    <property type="match status" value="1"/>
</dbReference>
<evidence type="ECO:0000313" key="7">
    <source>
        <dbReference type="EMBL" id="KAJ4840334.1"/>
    </source>
</evidence>
<name>A0A9Q0FYN7_9ROSI</name>
<keyword evidence="3 4" id="KW-0687">Ribonucleoprotein</keyword>
<dbReference type="SUPFAM" id="SSF46689">
    <property type="entry name" value="Homeodomain-like"/>
    <property type="match status" value="1"/>
</dbReference>
<feature type="region of interest" description="Disordered" evidence="5">
    <location>
        <begin position="179"/>
        <end position="213"/>
    </location>
</feature>
<dbReference type="EMBL" id="JAKUCV010003067">
    <property type="protein sequence ID" value="KAJ4840334.1"/>
    <property type="molecule type" value="Genomic_DNA"/>
</dbReference>
<evidence type="ECO:0000259" key="6">
    <source>
        <dbReference type="PROSITE" id="PS51523"/>
    </source>
</evidence>
<dbReference type="InterPro" id="IPR009057">
    <property type="entry name" value="Homeodomain-like_sf"/>
</dbReference>
<comment type="caution">
    <text evidence="7">The sequence shown here is derived from an EMBL/GenBank/DDBJ whole genome shotgun (WGS) entry which is preliminary data.</text>
</comment>
<comment type="similarity">
    <text evidence="1 4">Belongs to the universal ribosomal protein uS8 family.</text>
</comment>
<dbReference type="SUPFAM" id="SSF56047">
    <property type="entry name" value="Ribosomal protein S8"/>
    <property type="match status" value="1"/>
</dbReference>
<feature type="region of interest" description="Disordered" evidence="5">
    <location>
        <begin position="1"/>
        <end position="20"/>
    </location>
</feature>
<dbReference type="NCBIfam" id="TIGR01565">
    <property type="entry name" value="homeo_ZF_HD"/>
    <property type="match status" value="1"/>
</dbReference>
<dbReference type="InterPro" id="IPR006456">
    <property type="entry name" value="ZF_HD_homeobox_Cys/His_dimer"/>
</dbReference>
<dbReference type="Proteomes" id="UP001141552">
    <property type="component" value="Unassembled WGS sequence"/>
</dbReference>
<evidence type="ECO:0000256" key="1">
    <source>
        <dbReference type="ARBA" id="ARBA00006471"/>
    </source>
</evidence>
<accession>A0A9Q0FYN7</accession>
<dbReference type="GO" id="GO:0006412">
    <property type="term" value="P:translation"/>
    <property type="evidence" value="ECO:0007669"/>
    <property type="project" value="InterPro"/>
</dbReference>
<evidence type="ECO:0000313" key="8">
    <source>
        <dbReference type="Proteomes" id="UP001141552"/>
    </source>
</evidence>
<dbReference type="NCBIfam" id="TIGR01566">
    <property type="entry name" value="ZF_HD_prot_N"/>
    <property type="match status" value="1"/>
</dbReference>
<dbReference type="PROSITE" id="PS51523">
    <property type="entry name" value="ZF_HD_DIMER"/>
    <property type="match status" value="1"/>
</dbReference>
<reference evidence="7" key="2">
    <citation type="journal article" date="2023" name="Plants (Basel)">
        <title>Annotation of the Turnera subulata (Passifloraceae) Draft Genome Reveals the S-Locus Evolved after the Divergence of Turneroideae from Passifloroideae in a Stepwise Manner.</title>
        <authorList>
            <person name="Henning P.M."/>
            <person name="Roalson E.H."/>
            <person name="Mir W."/>
            <person name="McCubbin A.G."/>
            <person name="Shore J.S."/>
        </authorList>
    </citation>
    <scope>NUCLEOTIDE SEQUENCE</scope>
    <source>
        <strain evidence="7">F60SS</strain>
    </source>
</reference>
<dbReference type="GO" id="GO:0003735">
    <property type="term" value="F:structural constituent of ribosome"/>
    <property type="evidence" value="ECO:0007669"/>
    <property type="project" value="InterPro"/>
</dbReference>
<dbReference type="FunFam" id="3.30.1370.30:FF:000001">
    <property type="entry name" value="40S ribosomal protein S15a"/>
    <property type="match status" value="1"/>
</dbReference>
<dbReference type="GO" id="GO:1990904">
    <property type="term" value="C:ribonucleoprotein complex"/>
    <property type="evidence" value="ECO:0007669"/>
    <property type="project" value="UniProtKB-KW"/>
</dbReference>
<dbReference type="Pfam" id="PF04770">
    <property type="entry name" value="ZF-HD_dimer"/>
    <property type="match status" value="1"/>
</dbReference>
<reference evidence="7" key="1">
    <citation type="submission" date="2022-02" db="EMBL/GenBank/DDBJ databases">
        <authorList>
            <person name="Henning P.M."/>
            <person name="McCubbin A.G."/>
            <person name="Shore J.S."/>
        </authorList>
    </citation>
    <scope>NUCLEOTIDE SEQUENCE</scope>
    <source>
        <strain evidence="7">F60SS</strain>
        <tissue evidence="7">Leaves</tissue>
    </source>
</reference>
<organism evidence="7 8">
    <name type="scientific">Turnera subulata</name>
    <dbReference type="NCBI Taxonomy" id="218843"/>
    <lineage>
        <taxon>Eukaryota</taxon>
        <taxon>Viridiplantae</taxon>
        <taxon>Streptophyta</taxon>
        <taxon>Embryophyta</taxon>
        <taxon>Tracheophyta</taxon>
        <taxon>Spermatophyta</taxon>
        <taxon>Magnoliopsida</taxon>
        <taxon>eudicotyledons</taxon>
        <taxon>Gunneridae</taxon>
        <taxon>Pentapetalae</taxon>
        <taxon>rosids</taxon>
        <taxon>fabids</taxon>
        <taxon>Malpighiales</taxon>
        <taxon>Passifloraceae</taxon>
        <taxon>Turnera</taxon>
    </lineage>
</organism>
<dbReference type="PANTHER" id="PTHR11758">
    <property type="entry name" value="40S RIBOSOMAL PROTEIN S15A"/>
    <property type="match status" value="1"/>
</dbReference>
<proteinExistence type="inferred from homology"/>
<dbReference type="Gene3D" id="1.10.10.60">
    <property type="entry name" value="Homeodomain-like"/>
    <property type="match status" value="1"/>
</dbReference>
<evidence type="ECO:0000256" key="3">
    <source>
        <dbReference type="ARBA" id="ARBA00023274"/>
    </source>
</evidence>
<dbReference type="Gene3D" id="3.30.1490.10">
    <property type="match status" value="1"/>
</dbReference>
<gene>
    <name evidence="7" type="ORF">Tsubulata_049698</name>
</gene>
<feature type="compositionally biased region" description="Low complexity" evidence="5">
    <location>
        <begin position="142"/>
        <end position="156"/>
    </location>
</feature>